<protein>
    <recommendedName>
        <fullName evidence="1">HNH domain-containing protein</fullName>
    </recommendedName>
</protein>
<dbReference type="InterPro" id="IPR002711">
    <property type="entry name" value="HNH"/>
</dbReference>
<dbReference type="EMBL" id="CP013213">
    <property type="protein sequence ID" value="AMC94224.1"/>
    <property type="molecule type" value="Genomic_DNA"/>
</dbReference>
<dbReference type="Pfam" id="PF01844">
    <property type="entry name" value="HNH"/>
    <property type="match status" value="1"/>
</dbReference>
<dbReference type="STRING" id="1514105.AOC36_09585"/>
<organism evidence="2 3">
    <name type="scientific">Erysipelothrix larvae</name>
    <dbReference type="NCBI Taxonomy" id="1514105"/>
    <lineage>
        <taxon>Bacteria</taxon>
        <taxon>Bacillati</taxon>
        <taxon>Bacillota</taxon>
        <taxon>Erysipelotrichia</taxon>
        <taxon>Erysipelotrichales</taxon>
        <taxon>Erysipelotrichaceae</taxon>
        <taxon>Erysipelothrix</taxon>
    </lineage>
</organism>
<accession>A0A0X8H173</accession>
<dbReference type="RefSeq" id="WP_067633711.1">
    <property type="nucleotide sequence ID" value="NZ_CP013213.1"/>
</dbReference>
<keyword evidence="3" id="KW-1185">Reference proteome</keyword>
<dbReference type="KEGG" id="erl:AOC36_09585"/>
<dbReference type="GO" id="GO:0003676">
    <property type="term" value="F:nucleic acid binding"/>
    <property type="evidence" value="ECO:0007669"/>
    <property type="project" value="InterPro"/>
</dbReference>
<dbReference type="Proteomes" id="UP000063781">
    <property type="component" value="Chromosome"/>
</dbReference>
<reference evidence="2 3" key="1">
    <citation type="submission" date="2015-10" db="EMBL/GenBank/DDBJ databases">
        <title>Erysipelothrix larvae sp. LV19 isolated from the larval gut of the rhinoceros beetle, Trypoxylus dichotomus.</title>
        <authorList>
            <person name="Lim S."/>
            <person name="Kim B.-C."/>
        </authorList>
    </citation>
    <scope>NUCLEOTIDE SEQUENCE [LARGE SCALE GENOMIC DNA]</scope>
    <source>
        <strain evidence="2 3">LV19</strain>
    </source>
</reference>
<dbReference type="GO" id="GO:0008270">
    <property type="term" value="F:zinc ion binding"/>
    <property type="evidence" value="ECO:0007669"/>
    <property type="project" value="InterPro"/>
</dbReference>
<dbReference type="OrthoDB" id="9779761at2"/>
<evidence type="ECO:0000259" key="1">
    <source>
        <dbReference type="Pfam" id="PF01844"/>
    </source>
</evidence>
<dbReference type="CDD" id="cd00085">
    <property type="entry name" value="HNHc"/>
    <property type="match status" value="1"/>
</dbReference>
<dbReference type="AlphaFoldDB" id="A0A0X8H173"/>
<evidence type="ECO:0000313" key="2">
    <source>
        <dbReference type="EMBL" id="AMC94224.1"/>
    </source>
</evidence>
<feature type="domain" description="HNH" evidence="1">
    <location>
        <begin position="30"/>
        <end position="96"/>
    </location>
</feature>
<name>A0A0X8H173_9FIRM</name>
<evidence type="ECO:0000313" key="3">
    <source>
        <dbReference type="Proteomes" id="UP000063781"/>
    </source>
</evidence>
<sequence length="121" mass="14375">MAKDFAKSFYKSKQWRVCRDAYYESQFGICERCGRACWRRNDPQYLKLRKEGKEVYYGIVHHIEELNPRNISNPFVSLGWNNLELLCQDCHNKHHNSSKEAIPNDVFFDENGRLTKKKSSI</sequence>
<proteinExistence type="predicted"/>
<gene>
    <name evidence="2" type="ORF">AOC36_09585</name>
</gene>
<dbReference type="GO" id="GO:0004519">
    <property type="term" value="F:endonuclease activity"/>
    <property type="evidence" value="ECO:0007669"/>
    <property type="project" value="InterPro"/>
</dbReference>
<dbReference type="InterPro" id="IPR003615">
    <property type="entry name" value="HNH_nuc"/>
</dbReference>